<comment type="function">
    <text evidence="6">Component of the anaphase promoting complex/cyclosome (APC/C), a cell cycle-regulated E3 ubiquitin-protein ligase complex that controls progression through mitosis and the G1 phase of the cell cycle.</text>
</comment>
<dbReference type="Proteomes" id="UP000076078">
    <property type="component" value="Unassembled WGS sequence"/>
</dbReference>
<evidence type="ECO:0000313" key="9">
    <source>
        <dbReference type="Proteomes" id="UP000076078"/>
    </source>
</evidence>
<dbReference type="PANTHER" id="PTHR12936">
    <property type="entry name" value="ANAPHASE-PROMOTING COMPLEX 10"/>
    <property type="match status" value="1"/>
</dbReference>
<keyword evidence="2 6" id="KW-0132">Cell division</keyword>
<keyword evidence="4 6" id="KW-0833">Ubl conjugation pathway</keyword>
<evidence type="ECO:0000256" key="2">
    <source>
        <dbReference type="ARBA" id="ARBA00022618"/>
    </source>
</evidence>
<dbReference type="PANTHER" id="PTHR12936:SF0">
    <property type="entry name" value="ANAPHASE-PROMOTING COMPLEX SUBUNIT 10"/>
    <property type="match status" value="1"/>
</dbReference>
<sequence length="188" mass="21705">MNIIINDNLIDHQKSILSDMESSDKVEIGKYATWTISSAKPGSGVEQLRDNNLETYWQSDAQQPHHINIQFPKKCIIENLLIYSNYKMDESYTPSKIQIKAGTTLHDLQEIITTDFEEPVGWIDIPISLNNKPLKANLFQISILANHQNGRDTHIRQIKVYGKKITMETFLQIPKFKDNELSMFNTIR</sequence>
<feature type="domain" description="DOC" evidence="7">
    <location>
        <begin position="4"/>
        <end position="187"/>
    </location>
</feature>
<keyword evidence="3 6" id="KW-0498">Mitosis</keyword>
<dbReference type="GO" id="GO:0031145">
    <property type="term" value="P:anaphase-promoting complex-dependent catabolic process"/>
    <property type="evidence" value="ECO:0007669"/>
    <property type="project" value="InterPro"/>
</dbReference>
<dbReference type="STRING" id="361077.A0A152A9J1"/>
<dbReference type="SUPFAM" id="SSF49785">
    <property type="entry name" value="Galactose-binding domain-like"/>
    <property type="match status" value="1"/>
</dbReference>
<protein>
    <recommendedName>
        <fullName evidence="6">Anaphase-promoting complex subunit 10</fullName>
    </recommendedName>
</protein>
<dbReference type="OrthoDB" id="24948at2759"/>
<dbReference type="InterPro" id="IPR004939">
    <property type="entry name" value="APC_su10/DOC_dom"/>
</dbReference>
<accession>A0A152A9J1</accession>
<organism evidence="8 9">
    <name type="scientific">Tieghemostelium lacteum</name>
    <name type="common">Slime mold</name>
    <name type="synonym">Dictyostelium lacteum</name>
    <dbReference type="NCBI Taxonomy" id="361077"/>
    <lineage>
        <taxon>Eukaryota</taxon>
        <taxon>Amoebozoa</taxon>
        <taxon>Evosea</taxon>
        <taxon>Eumycetozoa</taxon>
        <taxon>Dictyostelia</taxon>
        <taxon>Dictyosteliales</taxon>
        <taxon>Raperosteliaceae</taxon>
        <taxon>Tieghemostelium</taxon>
    </lineage>
</organism>
<dbReference type="InParanoid" id="A0A152A9J1"/>
<evidence type="ECO:0000256" key="5">
    <source>
        <dbReference type="ARBA" id="ARBA00023306"/>
    </source>
</evidence>
<dbReference type="FunCoup" id="A0A152A9J1">
    <property type="interactions" value="358"/>
</dbReference>
<dbReference type="FunFam" id="2.60.120.260:FF:000122">
    <property type="entry name" value="Anaphase-promoting complex subunit 10"/>
    <property type="match status" value="1"/>
</dbReference>
<dbReference type="EMBL" id="LODT01000001">
    <property type="protein sequence ID" value="KYR02886.1"/>
    <property type="molecule type" value="Genomic_DNA"/>
</dbReference>
<dbReference type="GO" id="GO:0070979">
    <property type="term" value="P:protein K11-linked ubiquitination"/>
    <property type="evidence" value="ECO:0007669"/>
    <property type="project" value="TreeGrafter"/>
</dbReference>
<evidence type="ECO:0000313" key="8">
    <source>
        <dbReference type="EMBL" id="KYR02886.1"/>
    </source>
</evidence>
<evidence type="ECO:0000259" key="7">
    <source>
        <dbReference type="PROSITE" id="PS51284"/>
    </source>
</evidence>
<dbReference type="CDD" id="cd08366">
    <property type="entry name" value="APC10"/>
    <property type="match status" value="1"/>
</dbReference>
<proteinExistence type="inferred from homology"/>
<dbReference type="InterPro" id="IPR008979">
    <property type="entry name" value="Galactose-bd-like_sf"/>
</dbReference>
<dbReference type="GO" id="GO:0051301">
    <property type="term" value="P:cell division"/>
    <property type="evidence" value="ECO:0007669"/>
    <property type="project" value="UniProtKB-KW"/>
</dbReference>
<dbReference type="PROSITE" id="PS51284">
    <property type="entry name" value="DOC"/>
    <property type="match status" value="1"/>
</dbReference>
<reference evidence="8 9" key="1">
    <citation type="submission" date="2015-12" db="EMBL/GenBank/DDBJ databases">
        <title>Dictyostelia acquired genes for synthesis and detection of signals that induce cell-type specialization by lateral gene transfer from prokaryotes.</title>
        <authorList>
            <person name="Gloeckner G."/>
            <person name="Schaap P."/>
        </authorList>
    </citation>
    <scope>NUCLEOTIDE SEQUENCE [LARGE SCALE GENOMIC DNA]</scope>
    <source>
        <strain evidence="8 9">TK</strain>
    </source>
</reference>
<evidence type="ECO:0000256" key="6">
    <source>
        <dbReference type="PIRNR" id="PIRNR028841"/>
    </source>
</evidence>
<dbReference type="Gene3D" id="2.60.120.260">
    <property type="entry name" value="Galactose-binding domain-like"/>
    <property type="match status" value="1"/>
</dbReference>
<dbReference type="SMART" id="SM01337">
    <property type="entry name" value="APC10"/>
    <property type="match status" value="1"/>
</dbReference>
<evidence type="ECO:0000256" key="4">
    <source>
        <dbReference type="ARBA" id="ARBA00022786"/>
    </source>
</evidence>
<evidence type="ECO:0000256" key="3">
    <source>
        <dbReference type="ARBA" id="ARBA00022776"/>
    </source>
</evidence>
<dbReference type="OMA" id="FITIEFP"/>
<dbReference type="InterPro" id="IPR016901">
    <property type="entry name" value="APC10/Doc1"/>
</dbReference>
<gene>
    <name evidence="8" type="ORF">DLAC_11440</name>
</gene>
<keyword evidence="5 6" id="KW-0131">Cell cycle</keyword>
<evidence type="ECO:0000256" key="1">
    <source>
        <dbReference type="ARBA" id="ARBA00006762"/>
    </source>
</evidence>
<comment type="caution">
    <text evidence="8">The sequence shown here is derived from an EMBL/GenBank/DDBJ whole genome shotgun (WGS) entry which is preliminary data.</text>
</comment>
<keyword evidence="9" id="KW-1185">Reference proteome</keyword>
<dbReference type="AlphaFoldDB" id="A0A152A9J1"/>
<name>A0A152A9J1_TIELA</name>
<dbReference type="PIRSF" id="PIRSF028841">
    <property type="entry name" value="APC10_sub"/>
    <property type="match status" value="1"/>
</dbReference>
<dbReference type="Pfam" id="PF03256">
    <property type="entry name" value="ANAPC10"/>
    <property type="match status" value="1"/>
</dbReference>
<dbReference type="GO" id="GO:0005680">
    <property type="term" value="C:anaphase-promoting complex"/>
    <property type="evidence" value="ECO:0007669"/>
    <property type="project" value="InterPro"/>
</dbReference>
<comment type="similarity">
    <text evidence="1 6">Belongs to the APC10 family.</text>
</comment>